<dbReference type="Proteomes" id="UP000251002">
    <property type="component" value="Unassembled WGS sequence"/>
</dbReference>
<proteinExistence type="predicted"/>
<sequence length="149" mass="17186">MLTYNMHFEITTYSDSVSGMHYAEDYSFWNPLIEYFLSGMDAFEIHCWEDEQAVVDEIINELSSAECRKEGKVIIVKGELTDKAKNFLLANPLNDAGQLKWFSVFLHRNGNILFSSEHYGTEFTGSGLNVEQKEFVIRTLPEDISVLEW</sequence>
<keyword evidence="2" id="KW-1185">Reference proteome</keyword>
<dbReference type="EMBL" id="QLZR01000002">
    <property type="protein sequence ID" value="RAZ79275.1"/>
    <property type="molecule type" value="Genomic_DNA"/>
</dbReference>
<evidence type="ECO:0000313" key="2">
    <source>
        <dbReference type="Proteomes" id="UP000251002"/>
    </source>
</evidence>
<comment type="caution">
    <text evidence="1">The sequence shown here is derived from an EMBL/GenBank/DDBJ whole genome shotgun (WGS) entry which is preliminary data.</text>
</comment>
<gene>
    <name evidence="1" type="ORF">DP120_06570</name>
</gene>
<reference evidence="1 2" key="1">
    <citation type="submission" date="2018-06" db="EMBL/GenBank/DDBJ databases">
        <title>The draft genome sequences of strains SCU63 and S1.</title>
        <authorList>
            <person name="Gan L."/>
        </authorList>
    </citation>
    <scope>NUCLEOTIDE SEQUENCE [LARGE SCALE GENOMIC DNA]</scope>
    <source>
        <strain evidence="1 2">SCU63</strain>
    </source>
</reference>
<evidence type="ECO:0000313" key="1">
    <source>
        <dbReference type="EMBL" id="RAZ79275.1"/>
    </source>
</evidence>
<organism evidence="1 2">
    <name type="scientific">Planococcus halotolerans</name>
    <dbReference type="NCBI Taxonomy" id="2233542"/>
    <lineage>
        <taxon>Bacteria</taxon>
        <taxon>Bacillati</taxon>
        <taxon>Bacillota</taxon>
        <taxon>Bacilli</taxon>
        <taxon>Bacillales</taxon>
        <taxon>Caryophanaceae</taxon>
        <taxon>Planococcus</taxon>
    </lineage>
</organism>
<protein>
    <submittedName>
        <fullName evidence="1">Uncharacterized protein</fullName>
    </submittedName>
</protein>
<name>A0A365L256_9BACL</name>
<accession>A0A365L256</accession>
<dbReference type="AlphaFoldDB" id="A0A365L256"/>
<dbReference type="RefSeq" id="WP_112222853.1">
    <property type="nucleotide sequence ID" value="NZ_CP047673.1"/>
</dbReference>